<protein>
    <submittedName>
        <fullName evidence="1">Uncharacterized protein</fullName>
    </submittedName>
</protein>
<dbReference type="HOGENOM" id="CLU_3410340_0_0_11"/>
<evidence type="ECO:0000313" key="1">
    <source>
        <dbReference type="EMBL" id="EST35069.1"/>
    </source>
</evidence>
<dbReference type="Proteomes" id="UP000017984">
    <property type="component" value="Chromosome"/>
</dbReference>
<proteinExistence type="predicted"/>
<reference evidence="1 2" key="1">
    <citation type="journal article" date="2014" name="Genome Announc.">
        <title>Draft Genome Sequence of Streptomyces roseochromogenes subsp. oscitans DS 12.976, Producer of the Aminocoumarin Antibiotic Clorobiocin.</title>
        <authorList>
            <person name="Ruckert C."/>
            <person name="Kalinowski J."/>
            <person name="Heide L."/>
            <person name="Apel A.K."/>
        </authorList>
    </citation>
    <scope>NUCLEOTIDE SEQUENCE [LARGE SCALE GENOMIC DNA]</scope>
    <source>
        <strain evidence="1 2">DS 12.976</strain>
    </source>
</reference>
<name>V6L1G5_STRRC</name>
<dbReference type="AlphaFoldDB" id="V6L1G5"/>
<evidence type="ECO:0000313" key="2">
    <source>
        <dbReference type="Proteomes" id="UP000017984"/>
    </source>
</evidence>
<gene>
    <name evidence="1" type="ORF">M878_07515</name>
</gene>
<dbReference type="EMBL" id="AWQX01000062">
    <property type="protein sequence ID" value="EST35069.1"/>
    <property type="molecule type" value="Genomic_DNA"/>
</dbReference>
<keyword evidence="2" id="KW-1185">Reference proteome</keyword>
<organism evidence="1 2">
    <name type="scientific">Streptomyces roseochromogenus subsp. oscitans DS 12.976</name>
    <dbReference type="NCBI Taxonomy" id="1352936"/>
    <lineage>
        <taxon>Bacteria</taxon>
        <taxon>Bacillati</taxon>
        <taxon>Actinomycetota</taxon>
        <taxon>Actinomycetes</taxon>
        <taxon>Kitasatosporales</taxon>
        <taxon>Streptomycetaceae</taxon>
        <taxon>Streptomyces</taxon>
    </lineage>
</organism>
<accession>V6L1G5</accession>
<comment type="caution">
    <text evidence="1">The sequence shown here is derived from an EMBL/GenBank/DDBJ whole genome shotgun (WGS) entry which is preliminary data.</text>
</comment>
<sequence length="29" mass="3069">MLWIAGERLPAGLTLKLPSGPIRPLPAVT</sequence>